<dbReference type="PANTHER" id="PTHR30383:SF31">
    <property type="entry name" value="SGNH HYDROLASE-TYPE ESTERASE DOMAIN-CONTAINING PROTEIN-RELATED"/>
    <property type="match status" value="1"/>
</dbReference>
<dbReference type="Gene3D" id="3.40.50.1110">
    <property type="entry name" value="SGNH hydrolase"/>
    <property type="match status" value="1"/>
</dbReference>
<dbReference type="Proteomes" id="UP000094444">
    <property type="component" value="Unassembled WGS sequence"/>
</dbReference>
<dbReference type="OrthoDB" id="6123at2759"/>
<feature type="transmembrane region" description="Helical" evidence="2">
    <location>
        <begin position="87"/>
        <end position="110"/>
    </location>
</feature>
<proteinExistence type="predicted"/>
<evidence type="ECO:0000256" key="2">
    <source>
        <dbReference type="SAM" id="Phobius"/>
    </source>
</evidence>
<feature type="compositionally biased region" description="Polar residues" evidence="1">
    <location>
        <begin position="19"/>
        <end position="30"/>
    </location>
</feature>
<reference evidence="3" key="1">
    <citation type="submission" date="2017-09" db="EMBL/GenBank/DDBJ databases">
        <title>Polyketide synthases of a Diaporthe helianthi virulent isolate.</title>
        <authorList>
            <person name="Baroncelli R."/>
        </authorList>
    </citation>
    <scope>NUCLEOTIDE SEQUENCE [LARGE SCALE GENOMIC DNA]</scope>
    <source>
        <strain evidence="3">7/96</strain>
    </source>
</reference>
<dbReference type="Pfam" id="PF00657">
    <property type="entry name" value="Lipase_GDSL"/>
    <property type="match status" value="1"/>
</dbReference>
<dbReference type="InterPro" id="IPR051532">
    <property type="entry name" value="Ester_Hydrolysis_Enzymes"/>
</dbReference>
<evidence type="ECO:0000256" key="1">
    <source>
        <dbReference type="SAM" id="MobiDB-lite"/>
    </source>
</evidence>
<dbReference type="EMBL" id="MAVT02000062">
    <property type="protein sequence ID" value="POS80233.1"/>
    <property type="molecule type" value="Genomic_DNA"/>
</dbReference>
<evidence type="ECO:0000313" key="4">
    <source>
        <dbReference type="Proteomes" id="UP000094444"/>
    </source>
</evidence>
<dbReference type="CDD" id="cd01833">
    <property type="entry name" value="XynB_like"/>
    <property type="match status" value="1"/>
</dbReference>
<keyword evidence="2" id="KW-0472">Membrane</keyword>
<name>A0A2P5ICJ6_DIAHE</name>
<sequence length="367" mass="39765">MSSGIMRARDGATAGPPGQQRQSTHQGLEQQHQRPLPAHLDDGGPSSSPSRSSYSQDFGKPTEFSEPRNTSFLSSLNPRNWTRKMRLFAIIALVLTIVALVPAIAVPLTLRQTDDDGGAETPDLVDPPPTSPIADDMELRIMPLGASITFGLKSSDGNGYRDRLQDLLIKSGTRNVEYVGSRRSGNMANNAVEGWPGLRIDQVLPKAQASVAVELPNVILLNLGTNDCVQNFNLDNTTQTSPTSPELTANATYTVGTRMLMVVERLLEWSPNVTVVMSTLINNRVERVQDRTLDANEQFRSVAADLQSQGKKVVLAEMSAAAGGPNMTTMFDQTHPTDTGYAMMANRFYVAMQEASAKGLITAPLPK</sequence>
<dbReference type="GO" id="GO:0004622">
    <property type="term" value="F:phosphatidylcholine lysophospholipase activity"/>
    <property type="evidence" value="ECO:0007669"/>
    <property type="project" value="TreeGrafter"/>
</dbReference>
<dbReference type="InParanoid" id="A0A2P5ICJ6"/>
<dbReference type="InterPro" id="IPR001087">
    <property type="entry name" value="GDSL"/>
</dbReference>
<feature type="region of interest" description="Disordered" evidence="1">
    <location>
        <begin position="112"/>
        <end position="133"/>
    </location>
</feature>
<keyword evidence="2" id="KW-1133">Transmembrane helix</keyword>
<protein>
    <submittedName>
        <fullName evidence="3">GDSL-like Lipase/Acylhydrolase</fullName>
    </submittedName>
</protein>
<dbReference type="PANTHER" id="PTHR30383">
    <property type="entry name" value="THIOESTERASE 1/PROTEASE 1/LYSOPHOSPHOLIPASE L1"/>
    <property type="match status" value="1"/>
</dbReference>
<dbReference type="SUPFAM" id="SSF52266">
    <property type="entry name" value="SGNH hydrolase"/>
    <property type="match status" value="1"/>
</dbReference>
<dbReference type="STRING" id="158607.A0A2P5ICJ6"/>
<dbReference type="AlphaFoldDB" id="A0A2P5ICJ6"/>
<feature type="compositionally biased region" description="Polar residues" evidence="1">
    <location>
        <begin position="67"/>
        <end position="76"/>
    </location>
</feature>
<evidence type="ECO:0000313" key="3">
    <source>
        <dbReference type="EMBL" id="POS80233.1"/>
    </source>
</evidence>
<gene>
    <name evidence="3" type="ORF">DHEL01_v201358</name>
</gene>
<dbReference type="InterPro" id="IPR036514">
    <property type="entry name" value="SGNH_hydro_sf"/>
</dbReference>
<comment type="caution">
    <text evidence="3">The sequence shown here is derived from an EMBL/GenBank/DDBJ whole genome shotgun (WGS) entry which is preliminary data.</text>
</comment>
<organism evidence="3 4">
    <name type="scientific">Diaporthe helianthi</name>
    <dbReference type="NCBI Taxonomy" id="158607"/>
    <lineage>
        <taxon>Eukaryota</taxon>
        <taxon>Fungi</taxon>
        <taxon>Dikarya</taxon>
        <taxon>Ascomycota</taxon>
        <taxon>Pezizomycotina</taxon>
        <taxon>Sordariomycetes</taxon>
        <taxon>Sordariomycetidae</taxon>
        <taxon>Diaporthales</taxon>
        <taxon>Diaporthaceae</taxon>
        <taxon>Diaporthe</taxon>
    </lineage>
</organism>
<feature type="compositionally biased region" description="Low complexity" evidence="1">
    <location>
        <begin position="45"/>
        <end position="55"/>
    </location>
</feature>
<feature type="region of interest" description="Disordered" evidence="1">
    <location>
        <begin position="1"/>
        <end position="76"/>
    </location>
</feature>
<keyword evidence="2" id="KW-0812">Transmembrane</keyword>
<keyword evidence="4" id="KW-1185">Reference proteome</keyword>
<accession>A0A2P5ICJ6</accession>